<evidence type="ECO:0000313" key="3">
    <source>
        <dbReference type="EMBL" id="MFB9134580.1"/>
    </source>
</evidence>
<accession>A0ABV5HK35</accession>
<evidence type="ECO:0000256" key="2">
    <source>
        <dbReference type="SAM" id="SignalP"/>
    </source>
</evidence>
<dbReference type="Pfam" id="PF11578">
    <property type="entry name" value="DUF3237"/>
    <property type="match status" value="1"/>
</dbReference>
<evidence type="ECO:0000256" key="1">
    <source>
        <dbReference type="HAMAP-Rule" id="MF_00775"/>
    </source>
</evidence>
<evidence type="ECO:0000313" key="4">
    <source>
        <dbReference type="Proteomes" id="UP001589645"/>
    </source>
</evidence>
<keyword evidence="2" id="KW-0732">Signal</keyword>
<dbReference type="Gene3D" id="2.40.160.20">
    <property type="match status" value="1"/>
</dbReference>
<protein>
    <recommendedName>
        <fullName evidence="1">UPF0311 protein ACFFUV_06280</fullName>
    </recommendedName>
</protein>
<comment type="similarity">
    <text evidence="1">Belongs to the UPF0311 family.</text>
</comment>
<dbReference type="EMBL" id="JBHMEP010000001">
    <property type="protein sequence ID" value="MFB9134580.1"/>
    <property type="molecule type" value="Genomic_DNA"/>
</dbReference>
<dbReference type="PANTHER" id="PTHR37315:SF1">
    <property type="entry name" value="UPF0311 PROTEIN BLR7842"/>
    <property type="match status" value="1"/>
</dbReference>
<comment type="caution">
    <text evidence="3">The sequence shown here is derived from an EMBL/GenBank/DDBJ whole genome shotgun (WGS) entry which is preliminary data.</text>
</comment>
<gene>
    <name evidence="3" type="ORF">ACFFUV_06280</name>
</gene>
<proteinExistence type="inferred from homology"/>
<organism evidence="3 4">
    <name type="scientific">Vibrio olivae</name>
    <dbReference type="NCBI Taxonomy" id="1243002"/>
    <lineage>
        <taxon>Bacteria</taxon>
        <taxon>Pseudomonadati</taxon>
        <taxon>Pseudomonadota</taxon>
        <taxon>Gammaproteobacteria</taxon>
        <taxon>Vibrionales</taxon>
        <taxon>Vibrionaceae</taxon>
        <taxon>Vibrio</taxon>
    </lineage>
</organism>
<dbReference type="PANTHER" id="PTHR37315">
    <property type="entry name" value="UPF0311 PROTEIN BLR7842"/>
    <property type="match status" value="1"/>
</dbReference>
<reference evidence="3 4" key="1">
    <citation type="submission" date="2024-09" db="EMBL/GenBank/DDBJ databases">
        <authorList>
            <person name="Sun Q."/>
            <person name="Mori K."/>
        </authorList>
    </citation>
    <scope>NUCLEOTIDE SEQUENCE [LARGE SCALE GENOMIC DNA]</scope>
    <source>
        <strain evidence="3 4">CECT 8064</strain>
    </source>
</reference>
<dbReference type="Proteomes" id="UP001589645">
    <property type="component" value="Unassembled WGS sequence"/>
</dbReference>
<sequence>MLKRIRANLLFFLVIISNPLWAQPESPPPMKTIDVDIAAHQIPKRVEPPKTFEVMTLVVKLDASVEIGESDSGVRRYVPITGGYFQGKNISGTVLAGGADWQLQRPDDVLEIDALYSIRTEDGQNIIIHNTGLASRDAEAGEFPYIRTTPTFQAPIGQYDWLNKRVFTGTITPIKGANAVVIRVFQVD</sequence>
<feature type="chain" id="PRO_5045336447" description="UPF0311 protein ACFFUV_06280" evidence="2">
    <location>
        <begin position="23"/>
        <end position="188"/>
    </location>
</feature>
<feature type="signal peptide" evidence="2">
    <location>
        <begin position="1"/>
        <end position="22"/>
    </location>
</feature>
<name>A0ABV5HK35_9VIBR</name>
<dbReference type="HAMAP" id="MF_00775">
    <property type="entry name" value="UPF0311"/>
    <property type="match status" value="1"/>
</dbReference>
<dbReference type="InterPro" id="IPR020915">
    <property type="entry name" value="UPF0311"/>
</dbReference>
<dbReference type="RefSeq" id="WP_390190541.1">
    <property type="nucleotide sequence ID" value="NZ_JBHMEP010000001.1"/>
</dbReference>
<keyword evidence="4" id="KW-1185">Reference proteome</keyword>